<protein>
    <submittedName>
        <fullName evidence="2">Uncharacterized protein</fullName>
    </submittedName>
</protein>
<dbReference type="OMA" id="AHNSYGY"/>
<proteinExistence type="predicted"/>
<sequence length="114" mass="12347">MKCLCVFVIVAICLFHICLAAVGEPSPAEDQPQSLSSGGVIGDEKKTEKRGIYGFGYGHHHGGYGYGGYGHGGYGDFGYGSPYYGGYGYVAHASPYYGHHGFYPYHHHGHYGIY</sequence>
<evidence type="ECO:0000313" key="3">
    <source>
        <dbReference type="Proteomes" id="UP000007798"/>
    </source>
</evidence>
<keyword evidence="1" id="KW-0732">Signal</keyword>
<name>B4NQ11_DROWI</name>
<gene>
    <name evidence="2" type="primary">Dwil\GK16058</name>
    <name evidence="2" type="ORF">Dwil_GK16058</name>
</gene>
<dbReference type="AlphaFoldDB" id="B4NQ11"/>
<evidence type="ECO:0000313" key="2">
    <source>
        <dbReference type="EMBL" id="EDW86236.1"/>
    </source>
</evidence>
<organism evidence="2 3">
    <name type="scientific">Drosophila willistoni</name>
    <name type="common">Fruit fly</name>
    <dbReference type="NCBI Taxonomy" id="7260"/>
    <lineage>
        <taxon>Eukaryota</taxon>
        <taxon>Metazoa</taxon>
        <taxon>Ecdysozoa</taxon>
        <taxon>Arthropoda</taxon>
        <taxon>Hexapoda</taxon>
        <taxon>Insecta</taxon>
        <taxon>Pterygota</taxon>
        <taxon>Neoptera</taxon>
        <taxon>Endopterygota</taxon>
        <taxon>Diptera</taxon>
        <taxon>Brachycera</taxon>
        <taxon>Muscomorpha</taxon>
        <taxon>Ephydroidea</taxon>
        <taxon>Drosophilidae</taxon>
        <taxon>Drosophila</taxon>
        <taxon>Sophophora</taxon>
    </lineage>
</organism>
<feature type="chain" id="PRO_5002817391" evidence="1">
    <location>
        <begin position="21"/>
        <end position="114"/>
    </location>
</feature>
<feature type="signal peptide" evidence="1">
    <location>
        <begin position="1"/>
        <end position="20"/>
    </location>
</feature>
<accession>B4NQ11</accession>
<dbReference type="EMBL" id="CH964291">
    <property type="protein sequence ID" value="EDW86236.1"/>
    <property type="molecule type" value="Genomic_DNA"/>
</dbReference>
<dbReference type="HOGENOM" id="CLU_2252772_0_0_1"/>
<evidence type="ECO:0000256" key="1">
    <source>
        <dbReference type="SAM" id="SignalP"/>
    </source>
</evidence>
<keyword evidence="3" id="KW-1185">Reference proteome</keyword>
<dbReference type="KEGG" id="dwi:6653029"/>
<dbReference type="InParanoid" id="B4NQ11"/>
<dbReference type="Proteomes" id="UP000007798">
    <property type="component" value="Unassembled WGS sequence"/>
</dbReference>
<reference evidence="2 3" key="1">
    <citation type="journal article" date="2007" name="Nature">
        <title>Evolution of genes and genomes on the Drosophila phylogeny.</title>
        <authorList>
            <consortium name="Drosophila 12 Genomes Consortium"/>
            <person name="Clark A.G."/>
            <person name="Eisen M.B."/>
            <person name="Smith D.R."/>
            <person name="Bergman C.M."/>
            <person name="Oliver B."/>
            <person name="Markow T.A."/>
            <person name="Kaufman T.C."/>
            <person name="Kellis M."/>
            <person name="Gelbart W."/>
            <person name="Iyer V.N."/>
            <person name="Pollard D.A."/>
            <person name="Sackton T.B."/>
            <person name="Larracuente A.M."/>
            <person name="Singh N.D."/>
            <person name="Abad J.P."/>
            <person name="Abt D.N."/>
            <person name="Adryan B."/>
            <person name="Aguade M."/>
            <person name="Akashi H."/>
            <person name="Anderson W.W."/>
            <person name="Aquadro C.F."/>
            <person name="Ardell D.H."/>
            <person name="Arguello R."/>
            <person name="Artieri C.G."/>
            <person name="Barbash D.A."/>
            <person name="Barker D."/>
            <person name="Barsanti P."/>
            <person name="Batterham P."/>
            <person name="Batzoglou S."/>
            <person name="Begun D."/>
            <person name="Bhutkar A."/>
            <person name="Blanco E."/>
            <person name="Bosak S.A."/>
            <person name="Bradley R.K."/>
            <person name="Brand A.D."/>
            <person name="Brent M.R."/>
            <person name="Brooks A.N."/>
            <person name="Brown R.H."/>
            <person name="Butlin R.K."/>
            <person name="Caggese C."/>
            <person name="Calvi B.R."/>
            <person name="Bernardo de Carvalho A."/>
            <person name="Caspi A."/>
            <person name="Castrezana S."/>
            <person name="Celniker S.E."/>
            <person name="Chang J.L."/>
            <person name="Chapple C."/>
            <person name="Chatterji S."/>
            <person name="Chinwalla A."/>
            <person name="Civetta A."/>
            <person name="Clifton S.W."/>
            <person name="Comeron J.M."/>
            <person name="Costello J.C."/>
            <person name="Coyne J.A."/>
            <person name="Daub J."/>
            <person name="David R.G."/>
            <person name="Delcher A.L."/>
            <person name="Delehaunty K."/>
            <person name="Do C.B."/>
            <person name="Ebling H."/>
            <person name="Edwards K."/>
            <person name="Eickbush T."/>
            <person name="Evans J.D."/>
            <person name="Filipski A."/>
            <person name="Findeiss S."/>
            <person name="Freyhult E."/>
            <person name="Fulton L."/>
            <person name="Fulton R."/>
            <person name="Garcia A.C."/>
            <person name="Gardiner A."/>
            <person name="Garfield D.A."/>
            <person name="Garvin B.E."/>
            <person name="Gibson G."/>
            <person name="Gilbert D."/>
            <person name="Gnerre S."/>
            <person name="Godfrey J."/>
            <person name="Good R."/>
            <person name="Gotea V."/>
            <person name="Gravely B."/>
            <person name="Greenberg A.J."/>
            <person name="Griffiths-Jones S."/>
            <person name="Gross S."/>
            <person name="Guigo R."/>
            <person name="Gustafson E.A."/>
            <person name="Haerty W."/>
            <person name="Hahn M.W."/>
            <person name="Halligan D.L."/>
            <person name="Halpern A.L."/>
            <person name="Halter G.M."/>
            <person name="Han M.V."/>
            <person name="Heger A."/>
            <person name="Hillier L."/>
            <person name="Hinrichs A.S."/>
            <person name="Holmes I."/>
            <person name="Hoskins R.A."/>
            <person name="Hubisz M.J."/>
            <person name="Hultmark D."/>
            <person name="Huntley M.A."/>
            <person name="Jaffe D.B."/>
            <person name="Jagadeeshan S."/>
            <person name="Jeck W.R."/>
            <person name="Johnson J."/>
            <person name="Jones C.D."/>
            <person name="Jordan W.C."/>
            <person name="Karpen G.H."/>
            <person name="Kataoka E."/>
            <person name="Keightley P.D."/>
            <person name="Kheradpour P."/>
            <person name="Kirkness E.F."/>
            <person name="Koerich L.B."/>
            <person name="Kristiansen K."/>
            <person name="Kudrna D."/>
            <person name="Kulathinal R.J."/>
            <person name="Kumar S."/>
            <person name="Kwok R."/>
            <person name="Lander E."/>
            <person name="Langley C.H."/>
            <person name="Lapoint R."/>
            <person name="Lazzaro B.P."/>
            <person name="Lee S.J."/>
            <person name="Levesque L."/>
            <person name="Li R."/>
            <person name="Lin C.F."/>
            <person name="Lin M.F."/>
            <person name="Lindblad-Toh K."/>
            <person name="Llopart A."/>
            <person name="Long M."/>
            <person name="Low L."/>
            <person name="Lozovsky E."/>
            <person name="Lu J."/>
            <person name="Luo M."/>
            <person name="Machado C.A."/>
            <person name="Makalowski W."/>
            <person name="Marzo M."/>
            <person name="Matsuda M."/>
            <person name="Matzkin L."/>
            <person name="McAllister B."/>
            <person name="McBride C.S."/>
            <person name="McKernan B."/>
            <person name="McKernan K."/>
            <person name="Mendez-Lago M."/>
            <person name="Minx P."/>
            <person name="Mollenhauer M.U."/>
            <person name="Montooth K."/>
            <person name="Mount S.M."/>
            <person name="Mu X."/>
            <person name="Myers E."/>
            <person name="Negre B."/>
            <person name="Newfeld S."/>
            <person name="Nielsen R."/>
            <person name="Noor M.A."/>
            <person name="O'Grady P."/>
            <person name="Pachter L."/>
            <person name="Papaceit M."/>
            <person name="Parisi M.J."/>
            <person name="Parisi M."/>
            <person name="Parts L."/>
            <person name="Pedersen J.S."/>
            <person name="Pesole G."/>
            <person name="Phillippy A.M."/>
            <person name="Ponting C.P."/>
            <person name="Pop M."/>
            <person name="Porcelli D."/>
            <person name="Powell J.R."/>
            <person name="Prohaska S."/>
            <person name="Pruitt K."/>
            <person name="Puig M."/>
            <person name="Quesneville H."/>
            <person name="Ram K.R."/>
            <person name="Rand D."/>
            <person name="Rasmussen M.D."/>
            <person name="Reed L.K."/>
            <person name="Reenan R."/>
            <person name="Reily A."/>
            <person name="Remington K.A."/>
            <person name="Rieger T.T."/>
            <person name="Ritchie M.G."/>
            <person name="Robin C."/>
            <person name="Rogers Y.H."/>
            <person name="Rohde C."/>
            <person name="Rozas J."/>
            <person name="Rubenfield M.J."/>
            <person name="Ruiz A."/>
            <person name="Russo S."/>
            <person name="Salzberg S.L."/>
            <person name="Sanchez-Gracia A."/>
            <person name="Saranga D.J."/>
            <person name="Sato H."/>
            <person name="Schaeffer S.W."/>
            <person name="Schatz M.C."/>
            <person name="Schlenke T."/>
            <person name="Schwartz R."/>
            <person name="Segarra C."/>
            <person name="Singh R.S."/>
            <person name="Sirot L."/>
            <person name="Sirota M."/>
            <person name="Sisneros N.B."/>
            <person name="Smith C.D."/>
            <person name="Smith T.F."/>
            <person name="Spieth J."/>
            <person name="Stage D.E."/>
            <person name="Stark A."/>
            <person name="Stephan W."/>
            <person name="Strausberg R.L."/>
            <person name="Strempel S."/>
            <person name="Sturgill D."/>
            <person name="Sutton G."/>
            <person name="Sutton G.G."/>
            <person name="Tao W."/>
            <person name="Teichmann S."/>
            <person name="Tobari Y.N."/>
            <person name="Tomimura Y."/>
            <person name="Tsolas J.M."/>
            <person name="Valente V.L."/>
            <person name="Venter E."/>
            <person name="Venter J.C."/>
            <person name="Vicario S."/>
            <person name="Vieira F.G."/>
            <person name="Vilella A.J."/>
            <person name="Villasante A."/>
            <person name="Walenz B."/>
            <person name="Wang J."/>
            <person name="Wasserman M."/>
            <person name="Watts T."/>
            <person name="Wilson D."/>
            <person name="Wilson R.K."/>
            <person name="Wing R.A."/>
            <person name="Wolfner M.F."/>
            <person name="Wong A."/>
            <person name="Wong G.K."/>
            <person name="Wu C.I."/>
            <person name="Wu G."/>
            <person name="Yamamoto D."/>
            <person name="Yang H.P."/>
            <person name="Yang S.P."/>
            <person name="Yorke J.A."/>
            <person name="Yoshida K."/>
            <person name="Zdobnov E."/>
            <person name="Zhang P."/>
            <person name="Zhang Y."/>
            <person name="Zimin A.V."/>
            <person name="Baldwin J."/>
            <person name="Abdouelleil A."/>
            <person name="Abdulkadir J."/>
            <person name="Abebe A."/>
            <person name="Abera B."/>
            <person name="Abreu J."/>
            <person name="Acer S.C."/>
            <person name="Aftuck L."/>
            <person name="Alexander A."/>
            <person name="An P."/>
            <person name="Anderson E."/>
            <person name="Anderson S."/>
            <person name="Arachi H."/>
            <person name="Azer M."/>
            <person name="Bachantsang P."/>
            <person name="Barry A."/>
            <person name="Bayul T."/>
            <person name="Berlin A."/>
            <person name="Bessette D."/>
            <person name="Bloom T."/>
            <person name="Blye J."/>
            <person name="Boguslavskiy L."/>
            <person name="Bonnet C."/>
            <person name="Boukhgalter B."/>
            <person name="Bourzgui I."/>
            <person name="Brown A."/>
            <person name="Cahill P."/>
            <person name="Channer S."/>
            <person name="Cheshatsang Y."/>
            <person name="Chuda L."/>
            <person name="Citroen M."/>
            <person name="Collymore A."/>
            <person name="Cooke P."/>
            <person name="Costello M."/>
            <person name="D'Aco K."/>
            <person name="Daza R."/>
            <person name="De Haan G."/>
            <person name="DeGray S."/>
            <person name="DeMaso C."/>
            <person name="Dhargay N."/>
            <person name="Dooley K."/>
            <person name="Dooley E."/>
            <person name="Doricent M."/>
            <person name="Dorje P."/>
            <person name="Dorjee K."/>
            <person name="Dupes A."/>
            <person name="Elong R."/>
            <person name="Falk J."/>
            <person name="Farina A."/>
            <person name="Faro S."/>
            <person name="Ferguson D."/>
            <person name="Fisher S."/>
            <person name="Foley C.D."/>
            <person name="Franke A."/>
            <person name="Friedrich D."/>
            <person name="Gadbois L."/>
            <person name="Gearin G."/>
            <person name="Gearin C.R."/>
            <person name="Giannoukos G."/>
            <person name="Goode T."/>
            <person name="Graham J."/>
            <person name="Grandbois E."/>
            <person name="Grewal S."/>
            <person name="Gyaltsen K."/>
            <person name="Hafez N."/>
            <person name="Hagos B."/>
            <person name="Hall J."/>
            <person name="Henson C."/>
            <person name="Hollinger A."/>
            <person name="Honan T."/>
            <person name="Huard M.D."/>
            <person name="Hughes L."/>
            <person name="Hurhula B."/>
            <person name="Husby M.E."/>
            <person name="Kamat A."/>
            <person name="Kanga B."/>
            <person name="Kashin S."/>
            <person name="Khazanovich D."/>
            <person name="Kisner P."/>
            <person name="Lance K."/>
            <person name="Lara M."/>
            <person name="Lee W."/>
            <person name="Lennon N."/>
            <person name="Letendre F."/>
            <person name="LeVine R."/>
            <person name="Lipovsky A."/>
            <person name="Liu X."/>
            <person name="Liu J."/>
            <person name="Liu S."/>
            <person name="Lokyitsang T."/>
            <person name="Lokyitsang Y."/>
            <person name="Lubonja R."/>
            <person name="Lui A."/>
            <person name="MacDonald P."/>
            <person name="Magnisalis V."/>
            <person name="Maru K."/>
            <person name="Matthews C."/>
            <person name="McCusker W."/>
            <person name="McDonough S."/>
            <person name="Mehta T."/>
            <person name="Meldrim J."/>
            <person name="Meneus L."/>
            <person name="Mihai O."/>
            <person name="Mihalev A."/>
            <person name="Mihova T."/>
            <person name="Mittelman R."/>
            <person name="Mlenga V."/>
            <person name="Montmayeur A."/>
            <person name="Mulrain L."/>
            <person name="Navidi A."/>
            <person name="Naylor J."/>
            <person name="Negash T."/>
            <person name="Nguyen T."/>
            <person name="Nguyen N."/>
            <person name="Nicol R."/>
            <person name="Norbu C."/>
            <person name="Norbu N."/>
            <person name="Novod N."/>
            <person name="O'Neill B."/>
            <person name="Osman S."/>
            <person name="Markiewicz E."/>
            <person name="Oyono O.L."/>
            <person name="Patti C."/>
            <person name="Phunkhang P."/>
            <person name="Pierre F."/>
            <person name="Priest M."/>
            <person name="Raghuraman S."/>
            <person name="Rege F."/>
            <person name="Reyes R."/>
            <person name="Rise C."/>
            <person name="Rogov P."/>
            <person name="Ross K."/>
            <person name="Ryan E."/>
            <person name="Settipalli S."/>
            <person name="Shea T."/>
            <person name="Sherpa N."/>
            <person name="Shi L."/>
            <person name="Shih D."/>
            <person name="Sparrow T."/>
            <person name="Spaulding J."/>
            <person name="Stalker J."/>
            <person name="Stange-Thomann N."/>
            <person name="Stavropoulos S."/>
            <person name="Stone C."/>
            <person name="Strader C."/>
            <person name="Tesfaye S."/>
            <person name="Thomson T."/>
            <person name="Thoulutsang Y."/>
            <person name="Thoulutsang D."/>
            <person name="Topham K."/>
            <person name="Topping I."/>
            <person name="Tsamla T."/>
            <person name="Vassiliev H."/>
            <person name="Vo A."/>
            <person name="Wangchuk T."/>
            <person name="Wangdi T."/>
            <person name="Weiand M."/>
            <person name="Wilkinson J."/>
            <person name="Wilson A."/>
            <person name="Yadav S."/>
            <person name="Young G."/>
            <person name="Yu Q."/>
            <person name="Zembek L."/>
            <person name="Zhong D."/>
            <person name="Zimmer A."/>
            <person name="Zwirko Z."/>
            <person name="Jaffe D.B."/>
            <person name="Alvarez P."/>
            <person name="Brockman W."/>
            <person name="Butler J."/>
            <person name="Chin C."/>
            <person name="Gnerre S."/>
            <person name="Grabherr M."/>
            <person name="Kleber M."/>
            <person name="Mauceli E."/>
            <person name="MacCallum I."/>
        </authorList>
    </citation>
    <scope>NUCLEOTIDE SEQUENCE [LARGE SCALE GENOMIC DNA]</scope>
    <source>
        <strain evidence="3">Tucson 14030-0811.24</strain>
    </source>
</reference>